<dbReference type="AlphaFoldDB" id="A0AB74UUU2"/>
<proteinExistence type="predicted"/>
<dbReference type="EMBL" id="CP170721">
    <property type="protein sequence ID" value="XIA20315.1"/>
    <property type="molecule type" value="Genomic_DNA"/>
</dbReference>
<feature type="compositionally biased region" description="Basic and acidic residues" evidence="1">
    <location>
        <begin position="301"/>
        <end position="322"/>
    </location>
</feature>
<feature type="region of interest" description="Disordered" evidence="1">
    <location>
        <begin position="176"/>
        <end position="196"/>
    </location>
</feature>
<name>A0AB74UUU2_9GAMM</name>
<evidence type="ECO:0000313" key="2">
    <source>
        <dbReference type="EMBL" id="XIA20315.1"/>
    </source>
</evidence>
<sequence length="322" mass="35791">MTQAWRGEAKAVDVPVFGAGRISALGLDDPDAADAGMDVADELTFSAGSDSDKPTQLEYLPVERRGDLWIRVDKEGKVHAGVKAPRKAGMVARRSSDQSTRWMGFSMIGRGRHDIRPDLLALVWQRNLTGLEPCIRYGANHLLASGHDLNMDLLQAAAADALLILVYGETRGDGTGRKRADGSFTAGGQVKRHRPTRPTLRARERQFKMENGSWGILRDAAGRAYRQRYREAVALFADVDNWRPTPTGRSFARAFAEPAWLPDSTKVELFGPMAQSFHDRHPTVPPTDWITGHGRLTSTDRYNDMQTDSHRHDEFVSRSRSA</sequence>
<protein>
    <submittedName>
        <fullName evidence="2">Uncharacterized protein</fullName>
    </submittedName>
</protein>
<dbReference type="RefSeq" id="WP_395117737.1">
    <property type="nucleotide sequence ID" value="NZ_CP170721.1"/>
</dbReference>
<evidence type="ECO:0000256" key="1">
    <source>
        <dbReference type="SAM" id="MobiDB-lite"/>
    </source>
</evidence>
<feature type="region of interest" description="Disordered" evidence="1">
    <location>
        <begin position="300"/>
        <end position="322"/>
    </location>
</feature>
<gene>
    <name evidence="2" type="ORF">ACFYG5_09390</name>
</gene>
<accession>A0AB74UUU2</accession>
<reference evidence="2" key="1">
    <citation type="submission" date="2024-10" db="EMBL/GenBank/DDBJ databases">
        <authorList>
            <person name="Lesea H.P."/>
            <person name="Kuehl J.V."/>
            <person name="Chandonia J.-M."/>
        </authorList>
    </citation>
    <scope>NUCLEOTIDE SEQUENCE</scope>
    <source>
        <strain evidence="2">FW102-FHT14D07</strain>
    </source>
</reference>
<organism evidence="2">
    <name type="scientific">Rhodanobacter sp. FW102-FHT14D07</name>
    <dbReference type="NCBI Taxonomy" id="3351462"/>
    <lineage>
        <taxon>Bacteria</taxon>
        <taxon>Pseudomonadati</taxon>
        <taxon>Pseudomonadota</taxon>
        <taxon>Gammaproteobacteria</taxon>
        <taxon>Lysobacterales</taxon>
        <taxon>Rhodanobacteraceae</taxon>
        <taxon>Rhodanobacter</taxon>
    </lineage>
</organism>